<dbReference type="EMBL" id="OV696689">
    <property type="protein sequence ID" value="CAH1262531.1"/>
    <property type="molecule type" value="Genomic_DNA"/>
</dbReference>
<accession>A0A8J9ZV17</accession>
<protein>
    <submittedName>
        <fullName evidence="1">RAB4A protein</fullName>
    </submittedName>
</protein>
<reference evidence="1" key="1">
    <citation type="submission" date="2022-01" db="EMBL/GenBank/DDBJ databases">
        <authorList>
            <person name="Braso-Vives M."/>
        </authorList>
    </citation>
    <scope>NUCLEOTIDE SEQUENCE</scope>
</reference>
<dbReference type="OrthoDB" id="9989112at2759"/>
<organism evidence="1 2">
    <name type="scientific">Branchiostoma lanceolatum</name>
    <name type="common">Common lancelet</name>
    <name type="synonym">Amphioxus lanceolatum</name>
    <dbReference type="NCBI Taxonomy" id="7740"/>
    <lineage>
        <taxon>Eukaryota</taxon>
        <taxon>Metazoa</taxon>
        <taxon>Chordata</taxon>
        <taxon>Cephalochordata</taxon>
        <taxon>Leptocardii</taxon>
        <taxon>Amphioxiformes</taxon>
        <taxon>Branchiostomatidae</taxon>
        <taxon>Branchiostoma</taxon>
    </lineage>
</organism>
<sequence>MTILLQDAAADSESDRKVKSHRRGVGSLEYAAVDAHRILVDRVGTGGKGEGRAMRNYRSWKLVDKLLGSREETWLLKSRAEVSRDPASRAGKIMFLETSALTGENVEEAFLKCSRSILTKIESGELDPDRMGSGIQYGDASLRRITRQPQQQRNPHCTCG</sequence>
<name>A0A8J9ZV17_BRALA</name>
<dbReference type="AlphaFoldDB" id="A0A8J9ZV17"/>
<gene>
    <name evidence="1" type="primary">RAB4A</name>
    <name evidence="1" type="ORF">BLAG_LOCUS17556</name>
</gene>
<proteinExistence type="predicted"/>
<dbReference type="Gene3D" id="3.40.50.300">
    <property type="entry name" value="P-loop containing nucleotide triphosphate hydrolases"/>
    <property type="match status" value="1"/>
</dbReference>
<evidence type="ECO:0000313" key="1">
    <source>
        <dbReference type="EMBL" id="CAH1262531.1"/>
    </source>
</evidence>
<keyword evidence="2" id="KW-1185">Reference proteome</keyword>
<dbReference type="Proteomes" id="UP000838412">
    <property type="component" value="Chromosome 4"/>
</dbReference>
<dbReference type="InterPro" id="IPR027417">
    <property type="entry name" value="P-loop_NTPase"/>
</dbReference>
<dbReference type="SUPFAM" id="SSF52540">
    <property type="entry name" value="P-loop containing nucleoside triphosphate hydrolases"/>
    <property type="match status" value="1"/>
</dbReference>
<evidence type="ECO:0000313" key="2">
    <source>
        <dbReference type="Proteomes" id="UP000838412"/>
    </source>
</evidence>